<dbReference type="OrthoDB" id="9773293at2"/>
<accession>A0A4V3JCQ9</accession>
<sequence>MKTSTLNNHNLSLPEFPFQENEFEVRSKYIEANGQKFFLLESGKKEGRPLLLLHGFPEFSYAWKHQIAYFANQGYFVIAPDQRGYGRSSKPKSISDYSLDRLSEDVIAILDAYKFSKVDIIGHDWGGAVTYWTISKFPDRFTKACVLNLPHPTVMKRKILSDKSQRKKSMYILFFRIPWLPEFLLSRKNFRKLERSLTKTSIKGAFSSEEISIYKEAWSQPDCVRSMLNWYRAMTKNPPKLIRSRKIQVPTRIFWGEKDRFLSKEMALETLPLLSQGSVRFFPKATHWIHHEIPEILNPELLSFLNET</sequence>
<dbReference type="RefSeq" id="WP_135584571.1">
    <property type="nucleotide sequence ID" value="NZ_RQEP01000005.1"/>
</dbReference>
<dbReference type="GO" id="GO:0016787">
    <property type="term" value="F:hydrolase activity"/>
    <property type="evidence" value="ECO:0007669"/>
    <property type="project" value="UniProtKB-KW"/>
</dbReference>
<dbReference type="Proteomes" id="UP000297453">
    <property type="component" value="Unassembled WGS sequence"/>
</dbReference>
<dbReference type="InterPro" id="IPR000639">
    <property type="entry name" value="Epox_hydrolase-like"/>
</dbReference>
<dbReference type="PANTHER" id="PTHR43329">
    <property type="entry name" value="EPOXIDE HYDROLASE"/>
    <property type="match status" value="1"/>
</dbReference>
<dbReference type="PRINTS" id="PR00111">
    <property type="entry name" value="ABHYDROLASE"/>
</dbReference>
<gene>
    <name evidence="3" type="ORF">EHO59_02920</name>
</gene>
<dbReference type="InterPro" id="IPR000073">
    <property type="entry name" value="AB_hydrolase_1"/>
</dbReference>
<keyword evidence="1 3" id="KW-0378">Hydrolase</keyword>
<name>A0A4V3JCQ9_9LEPT</name>
<evidence type="ECO:0000313" key="3">
    <source>
        <dbReference type="EMBL" id="TGK07079.1"/>
    </source>
</evidence>
<dbReference type="SUPFAM" id="SSF53474">
    <property type="entry name" value="alpha/beta-Hydrolases"/>
    <property type="match status" value="1"/>
</dbReference>
<dbReference type="EMBL" id="RQEP01000005">
    <property type="protein sequence ID" value="TGK07079.1"/>
    <property type="molecule type" value="Genomic_DNA"/>
</dbReference>
<keyword evidence="4" id="KW-1185">Reference proteome</keyword>
<evidence type="ECO:0000256" key="1">
    <source>
        <dbReference type="ARBA" id="ARBA00022801"/>
    </source>
</evidence>
<feature type="domain" description="AB hydrolase-1" evidence="2">
    <location>
        <begin position="49"/>
        <end position="292"/>
    </location>
</feature>
<dbReference type="InterPro" id="IPR029058">
    <property type="entry name" value="AB_hydrolase_fold"/>
</dbReference>
<protein>
    <submittedName>
        <fullName evidence="3">Alpha/beta hydrolase</fullName>
    </submittedName>
</protein>
<evidence type="ECO:0000259" key="2">
    <source>
        <dbReference type="Pfam" id="PF00561"/>
    </source>
</evidence>
<reference evidence="3" key="1">
    <citation type="journal article" date="2019" name="PLoS Negl. Trop. Dis.">
        <title>Revisiting the worldwide diversity of Leptospira species in the environment.</title>
        <authorList>
            <person name="Vincent A.T."/>
            <person name="Schiettekatte O."/>
            <person name="Bourhy P."/>
            <person name="Veyrier F.J."/>
            <person name="Picardeau M."/>
        </authorList>
    </citation>
    <scope>NUCLEOTIDE SEQUENCE [LARGE SCALE GENOMIC DNA]</scope>
    <source>
        <strain evidence="3">SSS9</strain>
    </source>
</reference>
<dbReference type="PRINTS" id="PR00412">
    <property type="entry name" value="EPOXHYDRLASE"/>
</dbReference>
<dbReference type="Gene3D" id="3.40.50.1820">
    <property type="entry name" value="alpha/beta hydrolase"/>
    <property type="match status" value="1"/>
</dbReference>
<proteinExistence type="predicted"/>
<dbReference type="AlphaFoldDB" id="A0A4V3JCQ9"/>
<evidence type="ECO:0000313" key="4">
    <source>
        <dbReference type="Proteomes" id="UP000297453"/>
    </source>
</evidence>
<organism evidence="3 4">
    <name type="scientific">Leptospira semungkisensis</name>
    <dbReference type="NCBI Taxonomy" id="2484985"/>
    <lineage>
        <taxon>Bacteria</taxon>
        <taxon>Pseudomonadati</taxon>
        <taxon>Spirochaetota</taxon>
        <taxon>Spirochaetia</taxon>
        <taxon>Leptospirales</taxon>
        <taxon>Leptospiraceae</taxon>
        <taxon>Leptospira</taxon>
    </lineage>
</organism>
<comment type="caution">
    <text evidence="3">The sequence shown here is derived from an EMBL/GenBank/DDBJ whole genome shotgun (WGS) entry which is preliminary data.</text>
</comment>
<dbReference type="Pfam" id="PF00561">
    <property type="entry name" value="Abhydrolase_1"/>
    <property type="match status" value="1"/>
</dbReference>